<gene>
    <name evidence="2" type="ORF">ABN16_04940</name>
</gene>
<protein>
    <submittedName>
        <fullName evidence="2">Uncharacterized protein</fullName>
    </submittedName>
</protein>
<dbReference type="Proteomes" id="UP000036000">
    <property type="component" value="Chromosome"/>
</dbReference>
<dbReference type="AlphaFoldDB" id="A0AAC8ZGD2"/>
<proteinExistence type="predicted"/>
<keyword evidence="1" id="KW-0812">Transmembrane</keyword>
<reference evidence="2 3" key="1">
    <citation type="submission" date="2015-07" db="EMBL/GenBank/DDBJ databases">
        <title>Lactobacillus korensis/26-25/ whole genome sequencing.</title>
        <authorList>
            <person name="Kim M.K."/>
            <person name="Im W.-T."/>
            <person name="Srinivasan S."/>
            <person name="Lee J.-J."/>
        </authorList>
    </citation>
    <scope>NUCLEOTIDE SEQUENCE [LARGE SCALE GENOMIC DNA]</scope>
    <source>
        <strain evidence="2 3">26-25</strain>
    </source>
</reference>
<organism evidence="2 3">
    <name type="scientific">Levilactobacillus koreensis</name>
    <dbReference type="NCBI Taxonomy" id="637971"/>
    <lineage>
        <taxon>Bacteria</taxon>
        <taxon>Bacillati</taxon>
        <taxon>Bacillota</taxon>
        <taxon>Bacilli</taxon>
        <taxon>Lactobacillales</taxon>
        <taxon>Lactobacillaceae</taxon>
        <taxon>Levilactobacillus</taxon>
    </lineage>
</organism>
<dbReference type="RefSeq" id="WP_048733422.1">
    <property type="nucleotide sequence ID" value="NZ_CP012033.1"/>
</dbReference>
<keyword evidence="1" id="KW-0472">Membrane</keyword>
<accession>A0AAC8ZGD2</accession>
<feature type="transmembrane region" description="Helical" evidence="1">
    <location>
        <begin position="591"/>
        <end position="615"/>
    </location>
</feature>
<keyword evidence="3" id="KW-1185">Reference proteome</keyword>
<dbReference type="KEGG" id="lko:ABN16_04940"/>
<evidence type="ECO:0000313" key="2">
    <source>
        <dbReference type="EMBL" id="AKP64408.1"/>
    </source>
</evidence>
<evidence type="ECO:0000313" key="3">
    <source>
        <dbReference type="Proteomes" id="UP000036000"/>
    </source>
</evidence>
<sequence>MELIIIIAVIGIAVTIGKKYWEWIVGIPLIIILLQMFGAHPIIMLVVAAIVGIWLYQNSDSNQEKKREQQFNKWVSQDVESNYDYTQISNYMDDMGKAMPFSGDEVPLGRAEFFASSFKHLFFDGDTVYGYYPVRSEIDSELREYGLVITNRGIGMAIQSVENKNSKDQKSDVKSTEILFSGLWFISFDEENNKVTVRSQSKQIEISLGGYNLLNAEALVSDVQNLIDSGFTRDLYTGKIDSQAEDEFKNDLVRFEEVEHQPEELSDQRKKLFDEYSEETSKKLDIDGDAAAIRTGLGAQAGNISAHNLHNIQINQMVNGRQGHGVAAEYANSVMDGGYLTNSRLVGQDNAKHGADRLSFGKKVQVKTSIRLDSKGQYIGKNTADSIKLAFAGGEYQYGSMPTEVPKDQYNKSVQYMKDQIIKGNVEGITDPNQASSMVKKGKFNGEYYANVAKAGTVESLKVDTLNAIEQSIPGAGITFLMTYSIAIWRGANQKEAARMAGKSAFKAGLDSTKFILFTTQAAKIKMVKKFAASKVGKSIGMKESAEDIGKYVGSVAVVAITFGPSIVNALRGRISTAQLTKDSVIGGVSIAASVALGPAGLVVGGIGAAITGYFTKKIMDEFIEDDAKEMYQVFKEEFLDIVMASGLSDEEYQEVLDKTFQNKKFSSWLKDMFAADDRRGYARTVLVGGAVSDVMSERKKISDEEVIEAYETAQDEFAMA</sequence>
<dbReference type="EMBL" id="CP012033">
    <property type="protein sequence ID" value="AKP64408.1"/>
    <property type="molecule type" value="Genomic_DNA"/>
</dbReference>
<keyword evidence="1" id="KW-1133">Transmembrane helix</keyword>
<feature type="transmembrane region" description="Helical" evidence="1">
    <location>
        <begin position="552"/>
        <end position="571"/>
    </location>
</feature>
<name>A0AAC8ZGD2_9LACO</name>
<feature type="transmembrane region" description="Helical" evidence="1">
    <location>
        <begin position="27"/>
        <end position="56"/>
    </location>
</feature>
<evidence type="ECO:0000256" key="1">
    <source>
        <dbReference type="SAM" id="Phobius"/>
    </source>
</evidence>